<dbReference type="STRING" id="280332.CQ12_29645"/>
<accession>A0A0R3KRD2</accession>
<evidence type="ECO:0000313" key="3">
    <source>
        <dbReference type="Proteomes" id="UP000050863"/>
    </source>
</evidence>
<dbReference type="SUPFAM" id="SSF55298">
    <property type="entry name" value="YjgF-like"/>
    <property type="match status" value="1"/>
</dbReference>
<dbReference type="OrthoDB" id="9799840at2"/>
<comment type="caution">
    <text evidence="2">The sequence shown here is derived from an EMBL/GenBank/DDBJ whole genome shotgun (WGS) entry which is preliminary data.</text>
</comment>
<dbReference type="AlphaFoldDB" id="A0A0R3KRD2"/>
<evidence type="ECO:0000313" key="2">
    <source>
        <dbReference type="EMBL" id="KRQ98203.1"/>
    </source>
</evidence>
<dbReference type="RefSeq" id="WP_057839127.1">
    <property type="nucleotide sequence ID" value="NZ_LLXZ01000185.1"/>
</dbReference>
<dbReference type="PANTHER" id="PTHR11803:SF58">
    <property type="entry name" value="PROTEIN HMF1-RELATED"/>
    <property type="match status" value="1"/>
</dbReference>
<name>A0A0R3KRD2_9BRAD</name>
<organism evidence="2 3">
    <name type="scientific">Bradyrhizobium jicamae</name>
    <dbReference type="NCBI Taxonomy" id="280332"/>
    <lineage>
        <taxon>Bacteria</taxon>
        <taxon>Pseudomonadati</taxon>
        <taxon>Pseudomonadota</taxon>
        <taxon>Alphaproteobacteria</taxon>
        <taxon>Hyphomicrobiales</taxon>
        <taxon>Nitrobacteraceae</taxon>
        <taxon>Bradyrhizobium</taxon>
    </lineage>
</organism>
<sequence length="131" mass="14039">MKSRVETLTPPNTPTPIGPYSHIAKVGEHISIGGTAGVDPTTGQLARDVAAQTRQILKSFIVMLDAAGSDLSHVTHINIFLLRMSDFETMNAAYVEIMGDRRPARTVIGVQELPKAGALLTMNLTAVTREG</sequence>
<dbReference type="Gene3D" id="3.30.1330.40">
    <property type="entry name" value="RutC-like"/>
    <property type="match status" value="1"/>
</dbReference>
<dbReference type="CDD" id="cd00448">
    <property type="entry name" value="YjgF_YER057c_UK114_family"/>
    <property type="match status" value="1"/>
</dbReference>
<dbReference type="InterPro" id="IPR035959">
    <property type="entry name" value="RutC-like_sf"/>
</dbReference>
<dbReference type="InterPro" id="IPR006175">
    <property type="entry name" value="YjgF/YER057c/UK114"/>
</dbReference>
<proteinExistence type="inferred from homology"/>
<dbReference type="Pfam" id="PF01042">
    <property type="entry name" value="Ribonuc_L-PSP"/>
    <property type="match status" value="1"/>
</dbReference>
<evidence type="ECO:0000256" key="1">
    <source>
        <dbReference type="ARBA" id="ARBA00010552"/>
    </source>
</evidence>
<protein>
    <submittedName>
        <fullName evidence="2">Reactive intermediate/imine deaminase</fullName>
    </submittedName>
</protein>
<comment type="similarity">
    <text evidence="1">Belongs to the RutC family.</text>
</comment>
<keyword evidence="3" id="KW-1185">Reference proteome</keyword>
<gene>
    <name evidence="2" type="ORF">CQ12_29645</name>
</gene>
<dbReference type="EMBL" id="LLXZ01000185">
    <property type="protein sequence ID" value="KRQ98203.1"/>
    <property type="molecule type" value="Genomic_DNA"/>
</dbReference>
<dbReference type="GO" id="GO:0019239">
    <property type="term" value="F:deaminase activity"/>
    <property type="evidence" value="ECO:0007669"/>
    <property type="project" value="TreeGrafter"/>
</dbReference>
<dbReference type="Proteomes" id="UP000050863">
    <property type="component" value="Unassembled WGS sequence"/>
</dbReference>
<dbReference type="PANTHER" id="PTHR11803">
    <property type="entry name" value="2-IMINOBUTANOATE/2-IMINOPROPANOATE DEAMINASE RIDA"/>
    <property type="match status" value="1"/>
</dbReference>
<reference evidence="2 3" key="1">
    <citation type="submission" date="2014-03" db="EMBL/GenBank/DDBJ databases">
        <title>Bradyrhizobium valentinum sp. nov., isolated from effective nodules of Lupinus mariae-josephae, a lupine endemic of basic-lime soils in Eastern Spain.</title>
        <authorList>
            <person name="Duran D."/>
            <person name="Rey L."/>
            <person name="Navarro A."/>
            <person name="Busquets A."/>
            <person name="Imperial J."/>
            <person name="Ruiz-Argueso T."/>
        </authorList>
    </citation>
    <scope>NUCLEOTIDE SEQUENCE [LARGE SCALE GENOMIC DNA]</scope>
    <source>
        <strain evidence="2 3">PAC68</strain>
    </source>
</reference>
<dbReference type="GO" id="GO:0005829">
    <property type="term" value="C:cytosol"/>
    <property type="evidence" value="ECO:0007669"/>
    <property type="project" value="TreeGrafter"/>
</dbReference>